<evidence type="ECO:0000256" key="5">
    <source>
        <dbReference type="ARBA" id="ARBA00022692"/>
    </source>
</evidence>
<dbReference type="InterPro" id="IPR004626">
    <property type="entry name" value="RarD"/>
</dbReference>
<proteinExistence type="inferred from homology"/>
<evidence type="ECO:0000256" key="1">
    <source>
        <dbReference type="ARBA" id="ARBA00004651"/>
    </source>
</evidence>
<evidence type="ECO:0000256" key="4">
    <source>
        <dbReference type="ARBA" id="ARBA00022475"/>
    </source>
</evidence>
<feature type="transmembrane region" description="Helical" evidence="8">
    <location>
        <begin position="128"/>
        <end position="145"/>
    </location>
</feature>
<keyword evidence="5 8" id="KW-0812">Transmembrane</keyword>
<feature type="transmembrane region" description="Helical" evidence="8">
    <location>
        <begin position="267"/>
        <end position="285"/>
    </location>
</feature>
<keyword evidence="3" id="KW-0813">Transport</keyword>
<dbReference type="Pfam" id="PF00892">
    <property type="entry name" value="EamA"/>
    <property type="match status" value="1"/>
</dbReference>
<dbReference type="PANTHER" id="PTHR22911">
    <property type="entry name" value="ACYL-MALONYL CONDENSING ENZYME-RELATED"/>
    <property type="match status" value="1"/>
</dbReference>
<evidence type="ECO:0000256" key="8">
    <source>
        <dbReference type="SAM" id="Phobius"/>
    </source>
</evidence>
<protein>
    <submittedName>
        <fullName evidence="10">EamA family transporter RarD</fullName>
    </submittedName>
</protein>
<dbReference type="NCBIfam" id="TIGR00688">
    <property type="entry name" value="rarD"/>
    <property type="match status" value="1"/>
</dbReference>
<keyword evidence="4" id="KW-1003">Cell membrane</keyword>
<dbReference type="SUPFAM" id="SSF103481">
    <property type="entry name" value="Multidrug resistance efflux transporter EmrE"/>
    <property type="match status" value="2"/>
</dbReference>
<feature type="transmembrane region" description="Helical" evidence="8">
    <location>
        <begin position="239"/>
        <end position="261"/>
    </location>
</feature>
<keyword evidence="6 8" id="KW-1133">Transmembrane helix</keyword>
<dbReference type="KEGG" id="plei:Q9312_11970"/>
<dbReference type="AlphaFoldDB" id="A0AA51RQV9"/>
<dbReference type="InterPro" id="IPR000620">
    <property type="entry name" value="EamA_dom"/>
</dbReference>
<dbReference type="RefSeq" id="WP_309201087.1">
    <property type="nucleotide sequence ID" value="NZ_CP133548.1"/>
</dbReference>
<feature type="transmembrane region" description="Helical" evidence="8">
    <location>
        <begin position="151"/>
        <end position="167"/>
    </location>
</feature>
<dbReference type="EMBL" id="CP133548">
    <property type="protein sequence ID" value="WMS85935.1"/>
    <property type="molecule type" value="Genomic_DNA"/>
</dbReference>
<dbReference type="GO" id="GO:0005886">
    <property type="term" value="C:plasma membrane"/>
    <property type="evidence" value="ECO:0007669"/>
    <property type="project" value="UniProtKB-SubCell"/>
</dbReference>
<evidence type="ECO:0000256" key="3">
    <source>
        <dbReference type="ARBA" id="ARBA00022448"/>
    </source>
</evidence>
<dbReference type="Proteomes" id="UP001239782">
    <property type="component" value="Chromosome"/>
</dbReference>
<gene>
    <name evidence="10" type="primary">rarD</name>
    <name evidence="10" type="ORF">Q9312_11970</name>
</gene>
<feature type="transmembrane region" description="Helical" evidence="8">
    <location>
        <begin position="104"/>
        <end position="121"/>
    </location>
</feature>
<comment type="subcellular location">
    <subcellularLocation>
        <location evidence="1">Cell membrane</location>
        <topology evidence="1">Multi-pass membrane protein</topology>
    </subcellularLocation>
</comment>
<reference evidence="10 11" key="1">
    <citation type="submission" date="2023-08" db="EMBL/GenBank/DDBJ databases">
        <title>Pleionea litopenaei sp. nov., isolated from stomach of juvenile Litopenaeus vannamei.</title>
        <authorList>
            <person name="Rho A.M."/>
            <person name="Hwang C.Y."/>
        </authorList>
    </citation>
    <scope>NUCLEOTIDE SEQUENCE [LARGE SCALE GENOMIC DNA]</scope>
    <source>
        <strain evidence="10 11">HL-JVS1</strain>
    </source>
</reference>
<feature type="domain" description="EamA" evidence="9">
    <location>
        <begin position="9"/>
        <end position="140"/>
    </location>
</feature>
<accession>A0AA51RQV9</accession>
<dbReference type="InterPro" id="IPR037185">
    <property type="entry name" value="EmrE-like"/>
</dbReference>
<feature type="transmembrane region" description="Helical" evidence="8">
    <location>
        <begin position="72"/>
        <end position="92"/>
    </location>
</feature>
<feature type="transmembrane region" description="Helical" evidence="8">
    <location>
        <begin position="214"/>
        <end position="232"/>
    </location>
</feature>
<feature type="transmembrane region" description="Helical" evidence="8">
    <location>
        <begin position="39"/>
        <end position="57"/>
    </location>
</feature>
<evidence type="ECO:0000313" key="11">
    <source>
        <dbReference type="Proteomes" id="UP001239782"/>
    </source>
</evidence>
<keyword evidence="7 8" id="KW-0472">Membrane</keyword>
<name>A0AA51RQV9_9GAMM</name>
<sequence length="302" mass="33964">MITTPQQQGYLAASLAYIWWGLVPIYFKALHHVAALEILMHRIAWCVPTVILFMWILRQPIAIKAIWQNRKIFWALVASTLLVSNNWFIFTWAVVNERVLDTSLGYFINPLLSVLLGVVLLKETMTRWQWIAVAIAAMAVSYQVIKLGQVPWLSLALALTFALYGLVRKQTPVDALNGLLVETLIAFPVAALFIGFGLWQGTASFLATNWQTDITLLAGGVITATPLILFAIGARRLPLFTIGFLQFIAPTMTFVLAIVVYQEPFNFDKAITFGLIWLALAVYIADSLVKRLRRKREVAEKI</sequence>
<evidence type="ECO:0000256" key="7">
    <source>
        <dbReference type="ARBA" id="ARBA00023136"/>
    </source>
</evidence>
<comment type="similarity">
    <text evidence="2">Belongs to the EamA transporter family.</text>
</comment>
<feature type="transmembrane region" description="Helical" evidence="8">
    <location>
        <begin position="9"/>
        <end position="27"/>
    </location>
</feature>
<evidence type="ECO:0000256" key="6">
    <source>
        <dbReference type="ARBA" id="ARBA00022989"/>
    </source>
</evidence>
<evidence type="ECO:0000256" key="2">
    <source>
        <dbReference type="ARBA" id="ARBA00007362"/>
    </source>
</evidence>
<evidence type="ECO:0000313" key="10">
    <source>
        <dbReference type="EMBL" id="WMS85935.1"/>
    </source>
</evidence>
<organism evidence="10 11">
    <name type="scientific">Pleionea litopenaei</name>
    <dbReference type="NCBI Taxonomy" id="3070815"/>
    <lineage>
        <taxon>Bacteria</taxon>
        <taxon>Pseudomonadati</taxon>
        <taxon>Pseudomonadota</taxon>
        <taxon>Gammaproteobacteria</taxon>
        <taxon>Oceanospirillales</taxon>
        <taxon>Pleioneaceae</taxon>
        <taxon>Pleionea</taxon>
    </lineage>
</organism>
<dbReference type="PANTHER" id="PTHR22911:SF137">
    <property type="entry name" value="SOLUTE CARRIER FAMILY 35 MEMBER G2-RELATED"/>
    <property type="match status" value="1"/>
</dbReference>
<evidence type="ECO:0000259" key="9">
    <source>
        <dbReference type="Pfam" id="PF00892"/>
    </source>
</evidence>
<keyword evidence="11" id="KW-1185">Reference proteome</keyword>
<feature type="transmembrane region" description="Helical" evidence="8">
    <location>
        <begin position="179"/>
        <end position="199"/>
    </location>
</feature>